<dbReference type="PANTHER" id="PTHR43004">
    <property type="entry name" value="TRK SYSTEM POTASSIUM UPTAKE PROTEIN"/>
    <property type="match status" value="1"/>
</dbReference>
<evidence type="ECO:0000313" key="7">
    <source>
        <dbReference type="Proteomes" id="UP000062973"/>
    </source>
</evidence>
<dbReference type="GO" id="GO:0016709">
    <property type="term" value="F:oxidoreductase activity, acting on paired donors, with incorporation or reduction of molecular oxygen, NAD(P)H as one donor, and incorporation of one atom of oxygen"/>
    <property type="evidence" value="ECO:0007669"/>
    <property type="project" value="UniProtKB-ARBA"/>
</dbReference>
<organism evidence="6 7">
    <name type="scientific">Amycolatopsis methanolica 239</name>
    <dbReference type="NCBI Taxonomy" id="1068978"/>
    <lineage>
        <taxon>Bacteria</taxon>
        <taxon>Bacillati</taxon>
        <taxon>Actinomycetota</taxon>
        <taxon>Actinomycetes</taxon>
        <taxon>Pseudonocardiales</taxon>
        <taxon>Pseudonocardiaceae</taxon>
        <taxon>Amycolatopsis</taxon>
        <taxon>Amycolatopsis methanolica group</taxon>
    </lineage>
</organism>
<evidence type="ECO:0000313" key="6">
    <source>
        <dbReference type="EMBL" id="AIJ21029.1"/>
    </source>
</evidence>
<keyword evidence="6" id="KW-0503">Monooxygenase</keyword>
<keyword evidence="6" id="KW-0560">Oxidoreductase</keyword>
<feature type="region of interest" description="Disordered" evidence="4">
    <location>
        <begin position="277"/>
        <end position="430"/>
    </location>
</feature>
<sequence length="430" mass="45596">MDVLIAGAGPAGLALAIDLARRGIGVRIVDKATEFFRGSRGDGLQPRTLEVFDDLGVIDAVLAAGREIPAFRVHLDGEYVMERRMGERREPAPDVPYPNGWVLGQSQTEGILRDRLAEFGVRVELGAELTGFTQDGAGVTAELSTGETVRADYLVGADGGRSFVRKALGIEFEGGTDESVKMLLGDVEADLDPEFGYWFARAADPGSGVMMSPLPGIGLFQFGAPLGEADAEPTAETLQSILDGLNAGVRLGELAWSTVWRPNVRLAKRFREGRVVPDRRRGARPPADRWAGAEHERAGRLQPGLEAGRRLTRAAGQLRNRAARGGRAGAGDLLGAAAQAPGRRRAGPRTRCGHPAARHQLPGVGRAGPRCGGPGTGRAGPRRQWREGPPVRPVPRPARHEAALRRRRTGRAAHLCGAAPGGGGGGAVRR</sequence>
<dbReference type="SUPFAM" id="SSF51905">
    <property type="entry name" value="FAD/NAD(P)-binding domain"/>
    <property type="match status" value="1"/>
</dbReference>
<dbReference type="AlphaFoldDB" id="A0A076MJU0"/>
<dbReference type="PATRIC" id="fig|1068978.7.peg.980"/>
<feature type="compositionally biased region" description="Gly residues" evidence="4">
    <location>
        <begin position="419"/>
        <end position="430"/>
    </location>
</feature>
<keyword evidence="7" id="KW-1185">Reference proteome</keyword>
<gene>
    <name evidence="6" type="primary">mhpA</name>
    <name evidence="6" type="ORF">AMETH_0937</name>
</gene>
<dbReference type="Proteomes" id="UP000062973">
    <property type="component" value="Chromosome"/>
</dbReference>
<evidence type="ECO:0000256" key="3">
    <source>
        <dbReference type="ARBA" id="ARBA00022827"/>
    </source>
</evidence>
<dbReference type="InterPro" id="IPR050641">
    <property type="entry name" value="RIFMO-like"/>
</dbReference>
<dbReference type="InterPro" id="IPR036188">
    <property type="entry name" value="FAD/NAD-bd_sf"/>
</dbReference>
<dbReference type="PRINTS" id="PR00420">
    <property type="entry name" value="RNGMNOXGNASE"/>
</dbReference>
<evidence type="ECO:0000256" key="4">
    <source>
        <dbReference type="SAM" id="MobiDB-lite"/>
    </source>
</evidence>
<protein>
    <submittedName>
        <fullName evidence="6">PheA/TfdB family FAD-binding monooxygenase</fullName>
    </submittedName>
</protein>
<comment type="cofactor">
    <cofactor evidence="1">
        <name>FAD</name>
        <dbReference type="ChEBI" id="CHEBI:57692"/>
    </cofactor>
</comment>
<dbReference type="STRING" id="1068978.AMETH_0937"/>
<accession>A0A076MJU0</accession>
<dbReference type="Pfam" id="PF01494">
    <property type="entry name" value="FAD_binding_3"/>
    <property type="match status" value="1"/>
</dbReference>
<reference evidence="6 7" key="1">
    <citation type="submission" date="2014-07" db="EMBL/GenBank/DDBJ databases">
        <title>Whole Genome Sequence of the Amycolatopsis methanolica 239.</title>
        <authorList>
            <person name="Tang B."/>
        </authorList>
    </citation>
    <scope>NUCLEOTIDE SEQUENCE [LARGE SCALE GENOMIC DNA]</scope>
    <source>
        <strain evidence="6 7">239</strain>
    </source>
</reference>
<dbReference type="HOGENOM" id="CLU_009665_20_3_11"/>
<dbReference type="eggNOG" id="COG0654">
    <property type="taxonomic scope" value="Bacteria"/>
</dbReference>
<feature type="compositionally biased region" description="Basic residues" evidence="4">
    <location>
        <begin position="342"/>
        <end position="352"/>
    </location>
</feature>
<dbReference type="PANTHER" id="PTHR43004:SF19">
    <property type="entry name" value="BINDING MONOOXYGENASE, PUTATIVE (JCVI)-RELATED"/>
    <property type="match status" value="1"/>
</dbReference>
<keyword evidence="2" id="KW-0285">Flavoprotein</keyword>
<feature type="domain" description="FAD-binding" evidence="5">
    <location>
        <begin position="2"/>
        <end position="275"/>
    </location>
</feature>
<dbReference type="EMBL" id="CP009110">
    <property type="protein sequence ID" value="AIJ21029.1"/>
    <property type="molecule type" value="Genomic_DNA"/>
</dbReference>
<feature type="compositionally biased region" description="Low complexity" evidence="4">
    <location>
        <begin position="313"/>
        <end position="341"/>
    </location>
</feature>
<dbReference type="GO" id="GO:0071949">
    <property type="term" value="F:FAD binding"/>
    <property type="evidence" value="ECO:0007669"/>
    <property type="project" value="InterPro"/>
</dbReference>
<evidence type="ECO:0000256" key="2">
    <source>
        <dbReference type="ARBA" id="ARBA00022630"/>
    </source>
</evidence>
<dbReference type="Gene3D" id="3.50.50.60">
    <property type="entry name" value="FAD/NAD(P)-binding domain"/>
    <property type="match status" value="1"/>
</dbReference>
<evidence type="ECO:0000259" key="5">
    <source>
        <dbReference type="Pfam" id="PF01494"/>
    </source>
</evidence>
<proteinExistence type="predicted"/>
<dbReference type="Gene3D" id="3.30.70.2450">
    <property type="match status" value="1"/>
</dbReference>
<dbReference type="KEGG" id="amq:AMETH_0937"/>
<keyword evidence="3" id="KW-0274">FAD</keyword>
<dbReference type="InterPro" id="IPR002938">
    <property type="entry name" value="FAD-bd"/>
</dbReference>
<name>A0A076MJU0_AMYME</name>
<evidence type="ECO:0000256" key="1">
    <source>
        <dbReference type="ARBA" id="ARBA00001974"/>
    </source>
</evidence>